<keyword evidence="4" id="KW-1185">Reference proteome</keyword>
<reference evidence="3 4" key="1">
    <citation type="submission" date="2024-04" db="EMBL/GenBank/DDBJ databases">
        <title>Phyllosticta paracitricarpa is synonymous to the EU quarantine fungus P. citricarpa based on phylogenomic analyses.</title>
        <authorList>
            <consortium name="Lawrence Berkeley National Laboratory"/>
            <person name="Van ingen-buijs V.A."/>
            <person name="Van westerhoven A.C."/>
            <person name="Haridas S."/>
            <person name="Skiadas P."/>
            <person name="Martin F."/>
            <person name="Groenewald J.Z."/>
            <person name="Crous P.W."/>
            <person name="Seidl M.F."/>
        </authorList>
    </citation>
    <scope>NUCLEOTIDE SEQUENCE [LARGE SCALE GENOMIC DNA]</scope>
    <source>
        <strain evidence="3 4">CPC 17464</strain>
    </source>
</reference>
<comment type="caution">
    <text evidence="3">The sequence shown here is derived from an EMBL/GenBank/DDBJ whole genome shotgun (WGS) entry which is preliminary data.</text>
</comment>
<dbReference type="Proteomes" id="UP001360953">
    <property type="component" value="Unassembled WGS sequence"/>
</dbReference>
<dbReference type="EMBL" id="JBBPEH010000010">
    <property type="protein sequence ID" value="KAK7533113.1"/>
    <property type="molecule type" value="Genomic_DNA"/>
</dbReference>
<proteinExistence type="predicted"/>
<dbReference type="RefSeq" id="XP_066652506.1">
    <property type="nucleotide sequence ID" value="XM_066804094.1"/>
</dbReference>
<keyword evidence="2" id="KW-1133">Transmembrane helix</keyword>
<dbReference type="GeneID" id="92037000"/>
<gene>
    <name evidence="3" type="ORF">J3D65DRAFT_70221</name>
</gene>
<organism evidence="3 4">
    <name type="scientific">Phyllosticta citribraziliensis</name>
    <dbReference type="NCBI Taxonomy" id="989973"/>
    <lineage>
        <taxon>Eukaryota</taxon>
        <taxon>Fungi</taxon>
        <taxon>Dikarya</taxon>
        <taxon>Ascomycota</taxon>
        <taxon>Pezizomycotina</taxon>
        <taxon>Dothideomycetes</taxon>
        <taxon>Dothideomycetes incertae sedis</taxon>
        <taxon>Botryosphaeriales</taxon>
        <taxon>Phyllostictaceae</taxon>
        <taxon>Phyllosticta</taxon>
    </lineage>
</organism>
<protein>
    <submittedName>
        <fullName evidence="3">Uncharacterized protein</fullName>
    </submittedName>
</protein>
<evidence type="ECO:0000313" key="4">
    <source>
        <dbReference type="Proteomes" id="UP001360953"/>
    </source>
</evidence>
<evidence type="ECO:0000256" key="1">
    <source>
        <dbReference type="SAM" id="MobiDB-lite"/>
    </source>
</evidence>
<feature type="transmembrane region" description="Helical" evidence="2">
    <location>
        <begin position="146"/>
        <end position="166"/>
    </location>
</feature>
<accession>A0ABR1LCZ5</accession>
<keyword evidence="2" id="KW-0812">Transmembrane</keyword>
<sequence>MTGARDSRGLFSASGVNHGLAAPRLFALATHAHATHLGRSRISDAPQNSIIRVTVLLDWQLQQVSLHLMHLIGHENSGPLMRQLRETMEESCPADNITYGLERLEHAIHAWGTAQRGEWCATSVPSTLVPARSARREKKKKKPLRLHSHFFLCLLFLASLLATAPAHRPKDDRPPVRPYRKSPTGARLHAQRTALCQSLASGQYQSVLVQQYLGTKQGRLRSGRVSEGVP</sequence>
<name>A0ABR1LCZ5_9PEZI</name>
<feature type="region of interest" description="Disordered" evidence="1">
    <location>
        <begin position="166"/>
        <end position="187"/>
    </location>
</feature>
<evidence type="ECO:0000256" key="2">
    <source>
        <dbReference type="SAM" id="Phobius"/>
    </source>
</evidence>
<evidence type="ECO:0000313" key="3">
    <source>
        <dbReference type="EMBL" id="KAK7533113.1"/>
    </source>
</evidence>
<keyword evidence="2" id="KW-0472">Membrane</keyword>